<protein>
    <submittedName>
        <fullName evidence="1">Uncharacterized protein</fullName>
    </submittedName>
</protein>
<dbReference type="AlphaFoldDB" id="A0AAQ4FHK0"/>
<name>A0AAQ4FHK0_AMBAM</name>
<organism evidence="1 2">
    <name type="scientific">Amblyomma americanum</name>
    <name type="common">Lone star tick</name>
    <dbReference type="NCBI Taxonomy" id="6943"/>
    <lineage>
        <taxon>Eukaryota</taxon>
        <taxon>Metazoa</taxon>
        <taxon>Ecdysozoa</taxon>
        <taxon>Arthropoda</taxon>
        <taxon>Chelicerata</taxon>
        <taxon>Arachnida</taxon>
        <taxon>Acari</taxon>
        <taxon>Parasitiformes</taxon>
        <taxon>Ixodida</taxon>
        <taxon>Ixodoidea</taxon>
        <taxon>Ixodidae</taxon>
        <taxon>Amblyomminae</taxon>
        <taxon>Amblyomma</taxon>
    </lineage>
</organism>
<dbReference type="Proteomes" id="UP001321473">
    <property type="component" value="Unassembled WGS sequence"/>
</dbReference>
<reference evidence="1 2" key="1">
    <citation type="journal article" date="2023" name="Arcadia Sci">
        <title>De novo assembly of a long-read Amblyomma americanum tick genome.</title>
        <authorList>
            <person name="Chou S."/>
            <person name="Poskanzer K.E."/>
            <person name="Rollins M."/>
            <person name="Thuy-Boun P.S."/>
        </authorList>
    </citation>
    <scope>NUCLEOTIDE SEQUENCE [LARGE SCALE GENOMIC DNA]</scope>
    <source>
        <strain evidence="1">F_SG_1</strain>
        <tissue evidence="1">Salivary glands</tissue>
    </source>
</reference>
<proteinExistence type="predicted"/>
<comment type="caution">
    <text evidence="1">The sequence shown here is derived from an EMBL/GenBank/DDBJ whole genome shotgun (WGS) entry which is preliminary data.</text>
</comment>
<accession>A0AAQ4FHK0</accession>
<sequence length="155" mass="16858">MTMADIDTTFASIRENWLDGIDIRYIQGSKPSIDMFKKLRELAQQKNYLIHGVFDLVNITVMRDFHIASLRVYKPLSQGPFQAGPVQPLQSIETSVQEYSTAVAGAQLASAGNHCIAFSLAAVRFDGAKSPGDNGQAVEKVEYCKVGGSACSITL</sequence>
<dbReference type="EMBL" id="JARKHS020002858">
    <property type="protein sequence ID" value="KAK8786255.1"/>
    <property type="molecule type" value="Genomic_DNA"/>
</dbReference>
<evidence type="ECO:0000313" key="2">
    <source>
        <dbReference type="Proteomes" id="UP001321473"/>
    </source>
</evidence>
<gene>
    <name evidence="1" type="ORF">V5799_007380</name>
</gene>
<evidence type="ECO:0000313" key="1">
    <source>
        <dbReference type="EMBL" id="KAK8786255.1"/>
    </source>
</evidence>
<keyword evidence="2" id="KW-1185">Reference proteome</keyword>